<dbReference type="SMART" id="SM00331">
    <property type="entry name" value="PP2C_SIG"/>
    <property type="match status" value="1"/>
</dbReference>
<organism evidence="4 5">
    <name type="scientific">Sphaerisporangium aureirubrum</name>
    <dbReference type="NCBI Taxonomy" id="1544736"/>
    <lineage>
        <taxon>Bacteria</taxon>
        <taxon>Bacillati</taxon>
        <taxon>Actinomycetota</taxon>
        <taxon>Actinomycetes</taxon>
        <taxon>Streptosporangiales</taxon>
        <taxon>Streptosporangiaceae</taxon>
        <taxon>Sphaerisporangium</taxon>
    </lineage>
</organism>
<proteinExistence type="predicted"/>
<dbReference type="Pfam" id="PF00072">
    <property type="entry name" value="Response_reg"/>
    <property type="match status" value="1"/>
</dbReference>
<feature type="domain" description="Response regulatory" evidence="3">
    <location>
        <begin position="18"/>
        <end position="133"/>
    </location>
</feature>
<dbReference type="InterPro" id="IPR036457">
    <property type="entry name" value="PPM-type-like_dom_sf"/>
</dbReference>
<dbReference type="CDD" id="cd00156">
    <property type="entry name" value="REC"/>
    <property type="match status" value="1"/>
</dbReference>
<evidence type="ECO:0000259" key="3">
    <source>
        <dbReference type="PROSITE" id="PS50110"/>
    </source>
</evidence>
<dbReference type="SMART" id="SM00448">
    <property type="entry name" value="REC"/>
    <property type="match status" value="1"/>
</dbReference>
<sequence>MTALSPGTPAAPAEEMLTILLIEDDAGDAFLVEELLAGSPEPTKIIWARTLAETRERLTDDVHCVVVDLSLPDATGLEALRQVLTMAPDTAVLVLTGLNDAHMGVEAVAAGAQDYLIKQDVDDRLLGRAISYAIERKRADLTQRKLAEAQHRSQENARLERGLLPIPMLRDEHTRKALLHQARYLPGRRQALLAGDFWDTVQTQDGAVHVVIGDVCGHGPDEAALGAALRIAWRTLVLAGHTGNDLLVTLETVLRHERKSPEIFTTMCTVTIDPDLKHAQLHVVGHPPPLFVRGGVRGGVLDLVHGTPSGPPLGIFVDVEWTTIDLPLGDDWAMLLYTDGLIEATVGGGPDLLGTEGLIRLIREQGEIDLDRIITAVQEMHENALNDDLAAVLVGRRRL</sequence>
<dbReference type="InterPro" id="IPR001932">
    <property type="entry name" value="PPM-type_phosphatase-like_dom"/>
</dbReference>
<dbReference type="InterPro" id="IPR052016">
    <property type="entry name" value="Bact_Sigma-Reg"/>
</dbReference>
<dbReference type="Gene3D" id="3.60.40.10">
    <property type="entry name" value="PPM-type phosphatase domain"/>
    <property type="match status" value="1"/>
</dbReference>
<dbReference type="Proteomes" id="UP001596137">
    <property type="component" value="Unassembled WGS sequence"/>
</dbReference>
<keyword evidence="5" id="KW-1185">Reference proteome</keyword>
<comment type="caution">
    <text evidence="4">The sequence shown here is derived from an EMBL/GenBank/DDBJ whole genome shotgun (WGS) entry which is preliminary data.</text>
</comment>
<feature type="modified residue" description="4-aspartylphosphate" evidence="2">
    <location>
        <position position="68"/>
    </location>
</feature>
<dbReference type="InterPro" id="IPR001789">
    <property type="entry name" value="Sig_transdc_resp-reg_receiver"/>
</dbReference>
<dbReference type="Gene3D" id="3.40.50.2300">
    <property type="match status" value="1"/>
</dbReference>
<dbReference type="RefSeq" id="WP_380763275.1">
    <property type="nucleotide sequence ID" value="NZ_JBHSRF010000123.1"/>
</dbReference>
<evidence type="ECO:0000256" key="1">
    <source>
        <dbReference type="ARBA" id="ARBA00022801"/>
    </source>
</evidence>
<dbReference type="InterPro" id="IPR011006">
    <property type="entry name" value="CheY-like_superfamily"/>
</dbReference>
<dbReference type="Pfam" id="PF07228">
    <property type="entry name" value="SpoIIE"/>
    <property type="match status" value="1"/>
</dbReference>
<dbReference type="PANTHER" id="PTHR43156">
    <property type="entry name" value="STAGE II SPORULATION PROTEIN E-RELATED"/>
    <property type="match status" value="1"/>
</dbReference>
<dbReference type="EMBL" id="JBHSRF010000123">
    <property type="protein sequence ID" value="MFC6087229.1"/>
    <property type="molecule type" value="Genomic_DNA"/>
</dbReference>
<evidence type="ECO:0000313" key="4">
    <source>
        <dbReference type="EMBL" id="MFC6087229.1"/>
    </source>
</evidence>
<protein>
    <submittedName>
        <fullName evidence="4">PP2C family protein-serine/threonine phosphatase</fullName>
        <ecNumber evidence="4">3.1.3.16</ecNumber>
    </submittedName>
</protein>
<reference evidence="5" key="1">
    <citation type="journal article" date="2019" name="Int. J. Syst. Evol. Microbiol.">
        <title>The Global Catalogue of Microorganisms (GCM) 10K type strain sequencing project: providing services to taxonomists for standard genome sequencing and annotation.</title>
        <authorList>
            <consortium name="The Broad Institute Genomics Platform"/>
            <consortium name="The Broad Institute Genome Sequencing Center for Infectious Disease"/>
            <person name="Wu L."/>
            <person name="Ma J."/>
        </authorList>
    </citation>
    <scope>NUCLEOTIDE SEQUENCE [LARGE SCALE GENOMIC DNA]</scope>
    <source>
        <strain evidence="5">JCM 30346</strain>
    </source>
</reference>
<dbReference type="SUPFAM" id="SSF52172">
    <property type="entry name" value="CheY-like"/>
    <property type="match status" value="1"/>
</dbReference>
<dbReference type="EC" id="3.1.3.16" evidence="4"/>
<gene>
    <name evidence="4" type="ORF">ACFP1K_39105</name>
</gene>
<keyword evidence="1 4" id="KW-0378">Hydrolase</keyword>
<dbReference type="GO" id="GO:0004722">
    <property type="term" value="F:protein serine/threonine phosphatase activity"/>
    <property type="evidence" value="ECO:0007669"/>
    <property type="project" value="UniProtKB-EC"/>
</dbReference>
<evidence type="ECO:0000313" key="5">
    <source>
        <dbReference type="Proteomes" id="UP001596137"/>
    </source>
</evidence>
<dbReference type="PANTHER" id="PTHR43156:SF2">
    <property type="entry name" value="STAGE II SPORULATION PROTEIN E"/>
    <property type="match status" value="1"/>
</dbReference>
<dbReference type="PROSITE" id="PS50110">
    <property type="entry name" value="RESPONSE_REGULATORY"/>
    <property type="match status" value="1"/>
</dbReference>
<keyword evidence="2" id="KW-0597">Phosphoprotein</keyword>
<accession>A0ABW1NUZ8</accession>
<name>A0ABW1NUZ8_9ACTN</name>
<evidence type="ECO:0000256" key="2">
    <source>
        <dbReference type="PROSITE-ProRule" id="PRU00169"/>
    </source>
</evidence>